<protein>
    <recommendedName>
        <fullName evidence="7">Thioredoxin domain-containing protein</fullName>
    </recommendedName>
</protein>
<dbReference type="Proteomes" id="UP000054560">
    <property type="component" value="Unassembled WGS sequence"/>
</dbReference>
<keyword evidence="2 6" id="KW-0575">Peroxidase</keyword>
<dbReference type="InterPro" id="IPR036249">
    <property type="entry name" value="Thioredoxin-like_sf"/>
</dbReference>
<dbReference type="PROSITE" id="PS51352">
    <property type="entry name" value="THIOREDOXIN_2"/>
    <property type="match status" value="1"/>
</dbReference>
<keyword evidence="9" id="KW-1185">Reference proteome</keyword>
<name>A0A0L0G2Z7_9EUKA</name>
<dbReference type="PANTHER" id="PTHR10430:SF16">
    <property type="entry name" value="PEROXIREDOXIN-5, MITOCHONDRIAL"/>
    <property type="match status" value="1"/>
</dbReference>
<dbReference type="InterPro" id="IPR013740">
    <property type="entry name" value="Redoxin"/>
</dbReference>
<dbReference type="InterPro" id="IPR013766">
    <property type="entry name" value="Thioredoxin_domain"/>
</dbReference>
<comment type="similarity">
    <text evidence="1 6">Belongs to the peroxiredoxin family. Prx5 subfamily.</text>
</comment>
<dbReference type="GO" id="GO:0005737">
    <property type="term" value="C:cytoplasm"/>
    <property type="evidence" value="ECO:0007669"/>
    <property type="project" value="TreeGrafter"/>
</dbReference>
<dbReference type="InterPro" id="IPR037944">
    <property type="entry name" value="PRX5-like"/>
</dbReference>
<dbReference type="GO" id="GO:0042744">
    <property type="term" value="P:hydrogen peroxide catabolic process"/>
    <property type="evidence" value="ECO:0007669"/>
    <property type="project" value="TreeGrafter"/>
</dbReference>
<organism evidence="8 9">
    <name type="scientific">Sphaeroforma arctica JP610</name>
    <dbReference type="NCBI Taxonomy" id="667725"/>
    <lineage>
        <taxon>Eukaryota</taxon>
        <taxon>Ichthyosporea</taxon>
        <taxon>Ichthyophonida</taxon>
        <taxon>Sphaeroforma</taxon>
    </lineage>
</organism>
<dbReference type="PANTHER" id="PTHR10430">
    <property type="entry name" value="PEROXIREDOXIN"/>
    <property type="match status" value="1"/>
</dbReference>
<dbReference type="GO" id="GO:0008379">
    <property type="term" value="F:thioredoxin peroxidase activity"/>
    <property type="evidence" value="ECO:0007669"/>
    <property type="project" value="InterPro"/>
</dbReference>
<dbReference type="STRING" id="667725.A0A0L0G2Z7"/>
<dbReference type="OrthoDB" id="1882547at2759"/>
<evidence type="ECO:0000313" key="9">
    <source>
        <dbReference type="Proteomes" id="UP000054560"/>
    </source>
</evidence>
<dbReference type="CDD" id="cd03013">
    <property type="entry name" value="PRX5_like"/>
    <property type="match status" value="1"/>
</dbReference>
<proteinExistence type="inferred from homology"/>
<accession>A0A0L0G2Z7</accession>
<evidence type="ECO:0000256" key="1">
    <source>
        <dbReference type="ARBA" id="ARBA00010505"/>
    </source>
</evidence>
<evidence type="ECO:0000256" key="4">
    <source>
        <dbReference type="ARBA" id="ARBA00023002"/>
    </source>
</evidence>
<dbReference type="eggNOG" id="KOG0541">
    <property type="taxonomic scope" value="Eukaryota"/>
</dbReference>
<dbReference type="GO" id="GO:0045454">
    <property type="term" value="P:cell redox homeostasis"/>
    <property type="evidence" value="ECO:0007669"/>
    <property type="project" value="TreeGrafter"/>
</dbReference>
<comment type="function">
    <text evidence="6">Thiol-specific peroxidase that catalyzes the reduction of hydrogen peroxide and organic hydroperoxides to water and alcohols, respectively. Plays a role in cell protection against oxidative stress by detoxifying peroxides.</text>
</comment>
<keyword evidence="3 6" id="KW-0049">Antioxidant</keyword>
<dbReference type="RefSeq" id="XP_014157098.1">
    <property type="nucleotide sequence ID" value="XM_014301623.1"/>
</dbReference>
<dbReference type="EMBL" id="KQ241855">
    <property type="protein sequence ID" value="KNC83196.1"/>
    <property type="molecule type" value="Genomic_DNA"/>
</dbReference>
<feature type="domain" description="Thioredoxin" evidence="7">
    <location>
        <begin position="40"/>
        <end position="235"/>
    </location>
</feature>
<evidence type="ECO:0000256" key="2">
    <source>
        <dbReference type="ARBA" id="ARBA00022559"/>
    </source>
</evidence>
<keyword evidence="6" id="KW-0676">Redox-active center</keyword>
<evidence type="ECO:0000313" key="8">
    <source>
        <dbReference type="EMBL" id="KNC83196.1"/>
    </source>
</evidence>
<gene>
    <name evidence="8" type="ORF">SARC_04530</name>
</gene>
<dbReference type="Gene3D" id="3.40.30.10">
    <property type="entry name" value="Glutaredoxin"/>
    <property type="match status" value="1"/>
</dbReference>
<evidence type="ECO:0000256" key="3">
    <source>
        <dbReference type="ARBA" id="ARBA00022862"/>
    </source>
</evidence>
<dbReference type="Pfam" id="PF08534">
    <property type="entry name" value="Redoxin"/>
    <property type="match status" value="1"/>
</dbReference>
<dbReference type="GO" id="GO:0034599">
    <property type="term" value="P:cellular response to oxidative stress"/>
    <property type="evidence" value="ECO:0007669"/>
    <property type="project" value="InterPro"/>
</dbReference>
<dbReference type="SUPFAM" id="SSF52833">
    <property type="entry name" value="Thioredoxin-like"/>
    <property type="match status" value="1"/>
</dbReference>
<reference evidence="8 9" key="1">
    <citation type="submission" date="2011-02" db="EMBL/GenBank/DDBJ databases">
        <title>The Genome Sequence of Sphaeroforma arctica JP610.</title>
        <authorList>
            <consortium name="The Broad Institute Genome Sequencing Platform"/>
            <person name="Russ C."/>
            <person name="Cuomo C."/>
            <person name="Young S.K."/>
            <person name="Zeng Q."/>
            <person name="Gargeya S."/>
            <person name="Alvarado L."/>
            <person name="Berlin A."/>
            <person name="Chapman S.B."/>
            <person name="Chen Z."/>
            <person name="Freedman E."/>
            <person name="Gellesch M."/>
            <person name="Goldberg J."/>
            <person name="Griggs A."/>
            <person name="Gujja S."/>
            <person name="Heilman E."/>
            <person name="Heiman D."/>
            <person name="Howarth C."/>
            <person name="Mehta T."/>
            <person name="Neiman D."/>
            <person name="Pearson M."/>
            <person name="Roberts A."/>
            <person name="Saif S."/>
            <person name="Shea T."/>
            <person name="Shenoy N."/>
            <person name="Sisk P."/>
            <person name="Stolte C."/>
            <person name="Sykes S."/>
            <person name="White J."/>
            <person name="Yandava C."/>
            <person name="Burger G."/>
            <person name="Gray M.W."/>
            <person name="Holland P.W.H."/>
            <person name="King N."/>
            <person name="Lang F.B.F."/>
            <person name="Roger A.J."/>
            <person name="Ruiz-Trillo I."/>
            <person name="Haas B."/>
            <person name="Nusbaum C."/>
            <person name="Birren B."/>
        </authorList>
    </citation>
    <scope>NUCLEOTIDE SEQUENCE [LARGE SCALE GENOMIC DNA]</scope>
    <source>
        <strain evidence="8 9">JP610</strain>
    </source>
</reference>
<dbReference type="AlphaFoldDB" id="A0A0L0G2Z7"/>
<sequence length="236" mass="26372">MSDTHSSDERNPKKIKMTKGMQLFRGIKRTMATLAQGGPIQVGATVPSVTFKCRVRDAELKAKGEENPFAWKDVTSEDLFKGKRSVIFCLPGAFTPTCSSTHVPGYEKKYEELKAAGIDEVYCFSVNDAFVMRQWGLKLGLTEDMETGNFKNVKLIPDGAALFTRGMGLNCVWEVERGFGERSWRYSALINDMKVEAINIEPGFVNSEETRDFGPDPFEVSDADTMLKTINALKEE</sequence>
<keyword evidence="4 6" id="KW-0560">Oxidoreductase</keyword>
<evidence type="ECO:0000259" key="7">
    <source>
        <dbReference type="PROSITE" id="PS51352"/>
    </source>
</evidence>
<feature type="active site" description="Cysteine sulfenic acid (-SOH) intermediate" evidence="5">
    <location>
        <position position="98"/>
    </location>
</feature>
<dbReference type="GeneID" id="25905034"/>
<evidence type="ECO:0000256" key="6">
    <source>
        <dbReference type="RuleBase" id="RU366011"/>
    </source>
</evidence>
<evidence type="ECO:0000256" key="5">
    <source>
        <dbReference type="PIRSR" id="PIRSR637944-1"/>
    </source>
</evidence>